<keyword evidence="1" id="KW-0812">Transmembrane</keyword>
<comment type="caution">
    <text evidence="2">The sequence shown here is derived from an EMBL/GenBank/DDBJ whole genome shotgun (WGS) entry which is preliminary data.</text>
</comment>
<keyword evidence="1" id="KW-0472">Membrane</keyword>
<keyword evidence="3" id="KW-1185">Reference proteome</keyword>
<reference evidence="2 3" key="1">
    <citation type="submission" date="2024-07" db="EMBL/GenBank/DDBJ databases">
        <title>Section-level genome sequencing and comparative genomics of Aspergillus sections Usti and Cavernicolus.</title>
        <authorList>
            <consortium name="Lawrence Berkeley National Laboratory"/>
            <person name="Nybo J.L."/>
            <person name="Vesth T.C."/>
            <person name="Theobald S."/>
            <person name="Frisvad J.C."/>
            <person name="Larsen T.O."/>
            <person name="Kjaerboelling I."/>
            <person name="Rothschild-Mancinelli K."/>
            <person name="Lyhne E.K."/>
            <person name="Kogle M.E."/>
            <person name="Barry K."/>
            <person name="Clum A."/>
            <person name="Na H."/>
            <person name="Ledsgaard L."/>
            <person name="Lin J."/>
            <person name="Lipzen A."/>
            <person name="Kuo A."/>
            <person name="Riley R."/>
            <person name="Mondo S."/>
            <person name="Labutti K."/>
            <person name="Haridas S."/>
            <person name="Pangalinan J."/>
            <person name="Salamov A.A."/>
            <person name="Simmons B.A."/>
            <person name="Magnuson J.K."/>
            <person name="Chen J."/>
            <person name="Drula E."/>
            <person name="Henrissat B."/>
            <person name="Wiebenga A."/>
            <person name="Lubbers R.J."/>
            <person name="Gomes A.C."/>
            <person name="Makela M.R."/>
            <person name="Stajich J."/>
            <person name="Grigoriev I.V."/>
            <person name="Mortensen U.H."/>
            <person name="De Vries R.P."/>
            <person name="Baker S.E."/>
            <person name="Andersen M.R."/>
        </authorList>
    </citation>
    <scope>NUCLEOTIDE SEQUENCE [LARGE SCALE GENOMIC DNA]</scope>
    <source>
        <strain evidence="2 3">CBS 588.65</strain>
    </source>
</reference>
<dbReference type="Proteomes" id="UP001610334">
    <property type="component" value="Unassembled WGS sequence"/>
</dbReference>
<protein>
    <submittedName>
        <fullName evidence="2">Uncharacterized protein</fullName>
    </submittedName>
</protein>
<feature type="transmembrane region" description="Helical" evidence="1">
    <location>
        <begin position="12"/>
        <end position="34"/>
    </location>
</feature>
<keyword evidence="1" id="KW-1133">Transmembrane helix</keyword>
<organism evidence="2 3">
    <name type="scientific">Aspergillus granulosus</name>
    <dbReference type="NCBI Taxonomy" id="176169"/>
    <lineage>
        <taxon>Eukaryota</taxon>
        <taxon>Fungi</taxon>
        <taxon>Dikarya</taxon>
        <taxon>Ascomycota</taxon>
        <taxon>Pezizomycotina</taxon>
        <taxon>Eurotiomycetes</taxon>
        <taxon>Eurotiomycetidae</taxon>
        <taxon>Eurotiales</taxon>
        <taxon>Aspergillaceae</taxon>
        <taxon>Aspergillus</taxon>
        <taxon>Aspergillus subgen. Nidulantes</taxon>
    </lineage>
</organism>
<evidence type="ECO:0000256" key="1">
    <source>
        <dbReference type="SAM" id="Phobius"/>
    </source>
</evidence>
<proteinExistence type="predicted"/>
<dbReference type="EMBL" id="JBFXLT010000040">
    <property type="protein sequence ID" value="KAL2813415.1"/>
    <property type="molecule type" value="Genomic_DNA"/>
</dbReference>
<evidence type="ECO:0000313" key="2">
    <source>
        <dbReference type="EMBL" id="KAL2813415.1"/>
    </source>
</evidence>
<sequence>MTDSLLELGQRHLLGYLPITTAANITLPLTWYMIGTQVSCMEMTNTPNHPPQMIYPRGFKILQMLYEGTDQVLDYIPTIIHQLRIRANSLSDKEAEAQPLSRSPKKNSYFLHSHTSPAARDKYVVIYNFAHCSPGEYVRISKTTDVSLAIGRFPERTELPAALQSLIIDSRLYRALLIPESCNELLTSTWGYATASDKSELGGINIDSLLGDYSQWDNLACEEDSAMLTSPPAGDTALGLRPTTLDHFPTAEEFGVFSNTSSSEDLDSLFPLTSNVEAADTTGDKAMGTLFP</sequence>
<gene>
    <name evidence="2" type="ORF">BJX63DRAFT_431999</name>
</gene>
<accession>A0ABR4HDB7</accession>
<name>A0ABR4HDB7_9EURO</name>
<evidence type="ECO:0000313" key="3">
    <source>
        <dbReference type="Proteomes" id="UP001610334"/>
    </source>
</evidence>